<evidence type="ECO:0000313" key="1">
    <source>
        <dbReference type="EMBL" id="RDH43732.1"/>
    </source>
</evidence>
<gene>
    <name evidence="1" type="ORF">B9G39_09915</name>
</gene>
<dbReference type="Proteomes" id="UP000257039">
    <property type="component" value="Unassembled WGS sequence"/>
</dbReference>
<protein>
    <submittedName>
        <fullName evidence="1">Uncharacterized protein</fullName>
    </submittedName>
</protein>
<dbReference type="EMBL" id="NDXW01000001">
    <property type="protein sequence ID" value="RDH43732.1"/>
    <property type="molecule type" value="Genomic_DNA"/>
</dbReference>
<name>A0A4P9VP10_9GAMM</name>
<dbReference type="AlphaFoldDB" id="A0A4P9VP10"/>
<evidence type="ECO:0000313" key="2">
    <source>
        <dbReference type="Proteomes" id="UP000257039"/>
    </source>
</evidence>
<organism evidence="1 2">
    <name type="scientific">Zooshikella ganghwensis</name>
    <dbReference type="NCBI Taxonomy" id="202772"/>
    <lineage>
        <taxon>Bacteria</taxon>
        <taxon>Pseudomonadati</taxon>
        <taxon>Pseudomonadota</taxon>
        <taxon>Gammaproteobacteria</taxon>
        <taxon>Oceanospirillales</taxon>
        <taxon>Zooshikellaceae</taxon>
        <taxon>Zooshikella</taxon>
    </lineage>
</organism>
<comment type="caution">
    <text evidence="1">The sequence shown here is derived from an EMBL/GenBank/DDBJ whole genome shotgun (WGS) entry which is preliminary data.</text>
</comment>
<sequence length="124" mass="14186">MQWCVPVARLLRQLLFQLFVLLACCCQCCRVYAYPFVQGMQPIDFAPVKQVSKGAVYAREVILGENDAPILVEYDLEGKEVKTIGEQQGEYADTQIMSGATFNSYLKQKQVIESKRQSNCRYFK</sequence>
<dbReference type="RefSeq" id="WP_094786995.1">
    <property type="nucleotide sequence ID" value="NZ_NDXW01000001.1"/>
</dbReference>
<reference evidence="1 2" key="1">
    <citation type="submission" date="2017-04" db="EMBL/GenBank/DDBJ databases">
        <title>Draft genome sequence of Zooshikella ganghwensis VG4 isolated from Red Sea sediments.</title>
        <authorList>
            <person name="Rehman Z."/>
            <person name="Alam I."/>
            <person name="Kamau A."/>
            <person name="Bajic V."/>
            <person name="Leiknes T."/>
        </authorList>
    </citation>
    <scope>NUCLEOTIDE SEQUENCE [LARGE SCALE GENOMIC DNA]</scope>
    <source>
        <strain evidence="1 2">VG4</strain>
    </source>
</reference>
<accession>A0A4P9VP10</accession>
<proteinExistence type="predicted"/>
<keyword evidence="2" id="KW-1185">Reference proteome</keyword>